<feature type="coiled-coil region" evidence="1">
    <location>
        <begin position="6"/>
        <end position="40"/>
    </location>
</feature>
<dbReference type="EMBL" id="LR796977">
    <property type="protein sequence ID" value="CAB4178772.1"/>
    <property type="molecule type" value="Genomic_DNA"/>
</dbReference>
<evidence type="ECO:0000256" key="1">
    <source>
        <dbReference type="SAM" id="Coils"/>
    </source>
</evidence>
<evidence type="ECO:0000313" key="2">
    <source>
        <dbReference type="EMBL" id="CAB4178772.1"/>
    </source>
</evidence>
<proteinExistence type="predicted"/>
<sequence>MDVIDNKSDKELLESLIAEIAKATNELKCARGDLDKASNRIKFLLVLTHTMINRQGDQ</sequence>
<keyword evidence="1" id="KW-0175">Coiled coil</keyword>
<evidence type="ECO:0000313" key="3">
    <source>
        <dbReference type="EMBL" id="CAB4220304.1"/>
    </source>
</evidence>
<gene>
    <name evidence="2" type="ORF">UFOVP1030_27</name>
    <name evidence="3" type="ORF">UFOVP1634_14</name>
</gene>
<organism evidence="3">
    <name type="scientific">uncultured Caudovirales phage</name>
    <dbReference type="NCBI Taxonomy" id="2100421"/>
    <lineage>
        <taxon>Viruses</taxon>
        <taxon>Duplodnaviria</taxon>
        <taxon>Heunggongvirae</taxon>
        <taxon>Uroviricota</taxon>
        <taxon>Caudoviricetes</taxon>
        <taxon>Peduoviridae</taxon>
        <taxon>Maltschvirus</taxon>
        <taxon>Maltschvirus maltsch</taxon>
    </lineage>
</organism>
<accession>A0A6J5T0F3</accession>
<name>A0A6J5T0F3_9CAUD</name>
<dbReference type="EMBL" id="LR797497">
    <property type="protein sequence ID" value="CAB4220304.1"/>
    <property type="molecule type" value="Genomic_DNA"/>
</dbReference>
<reference evidence="3" key="1">
    <citation type="submission" date="2020-05" db="EMBL/GenBank/DDBJ databases">
        <authorList>
            <person name="Chiriac C."/>
            <person name="Salcher M."/>
            <person name="Ghai R."/>
            <person name="Kavagutti S V."/>
        </authorList>
    </citation>
    <scope>NUCLEOTIDE SEQUENCE</scope>
</reference>
<protein>
    <submittedName>
        <fullName evidence="3">Uncharacterized protein</fullName>
    </submittedName>
</protein>